<comment type="caution">
    <text evidence="3">The sequence shown here is derived from an EMBL/GenBank/DDBJ whole genome shotgun (WGS) entry which is preliminary data.</text>
</comment>
<dbReference type="PANTHER" id="PTHR42693">
    <property type="entry name" value="ARYLSULFATASE FAMILY MEMBER"/>
    <property type="match status" value="1"/>
</dbReference>
<dbReference type="Gene3D" id="3.40.720.10">
    <property type="entry name" value="Alkaline Phosphatase, subunit A"/>
    <property type="match status" value="1"/>
</dbReference>
<evidence type="ECO:0000313" key="4">
    <source>
        <dbReference type="Proteomes" id="UP001247805"/>
    </source>
</evidence>
<dbReference type="RefSeq" id="WP_316027799.1">
    <property type="nucleotide sequence ID" value="NZ_JAWDIO010000002.1"/>
</dbReference>
<evidence type="ECO:0000256" key="1">
    <source>
        <dbReference type="ARBA" id="ARBA00008779"/>
    </source>
</evidence>
<dbReference type="Proteomes" id="UP001247805">
    <property type="component" value="Unassembled WGS sequence"/>
</dbReference>
<dbReference type="EMBL" id="JAWDIO010000002">
    <property type="protein sequence ID" value="MDU0356304.1"/>
    <property type="molecule type" value="Genomic_DNA"/>
</dbReference>
<sequence>MLSGLSKIQAGSEYPYPVSTLDLLPTFFAAAGGDTQILKNIDGVDLLPYLNGTEAGRPHELLYWKKDARAAIRMGDWKLIRFPDRPAELYNITSDIQELDNMAAQEPELVRSMFKTLFAWESTLERPRWLLQRKFENYDIDRMDMYRKKPIDHKPTQGKVILKPQLH</sequence>
<comment type="similarity">
    <text evidence="1">Belongs to the sulfatase family.</text>
</comment>
<gene>
    <name evidence="3" type="ORF">RS130_22600</name>
</gene>
<dbReference type="SUPFAM" id="SSF53649">
    <property type="entry name" value="Alkaline phosphatase-like"/>
    <property type="match status" value="1"/>
</dbReference>
<name>A0ABU3T205_9ALTE</name>
<protein>
    <recommendedName>
        <fullName evidence="5">Sulfatase</fullName>
    </recommendedName>
</protein>
<proteinExistence type="inferred from homology"/>
<dbReference type="InterPro" id="IPR017850">
    <property type="entry name" value="Alkaline_phosphatase_core_sf"/>
</dbReference>
<evidence type="ECO:0000313" key="3">
    <source>
        <dbReference type="EMBL" id="MDU0356304.1"/>
    </source>
</evidence>
<reference evidence="3 4" key="1">
    <citation type="submission" date="2023-10" db="EMBL/GenBank/DDBJ databases">
        <title>Glaciecola aquimarina strain GGW-M5 nov., isolated from a coastal seawater.</title>
        <authorList>
            <person name="Bayburt H."/>
            <person name="Kim J.M."/>
            <person name="Choi B.J."/>
            <person name="Jeon C.O."/>
        </authorList>
    </citation>
    <scope>NUCLEOTIDE SEQUENCE [LARGE SCALE GENOMIC DNA]</scope>
    <source>
        <strain evidence="3 4">KCTC 32108</strain>
    </source>
</reference>
<accession>A0ABU3T205</accession>
<dbReference type="InterPro" id="IPR050738">
    <property type="entry name" value="Sulfatase"/>
</dbReference>
<keyword evidence="4" id="KW-1185">Reference proteome</keyword>
<evidence type="ECO:0000256" key="2">
    <source>
        <dbReference type="ARBA" id="ARBA00022801"/>
    </source>
</evidence>
<organism evidence="3 4">
    <name type="scientific">Paraglaciecola aquimarina</name>
    <dbReference type="NCBI Taxonomy" id="1235557"/>
    <lineage>
        <taxon>Bacteria</taxon>
        <taxon>Pseudomonadati</taxon>
        <taxon>Pseudomonadota</taxon>
        <taxon>Gammaproteobacteria</taxon>
        <taxon>Alteromonadales</taxon>
        <taxon>Alteromonadaceae</taxon>
        <taxon>Paraglaciecola</taxon>
    </lineage>
</organism>
<dbReference type="PANTHER" id="PTHR42693:SF53">
    <property type="entry name" value="ENDO-4-O-SULFATASE"/>
    <property type="match status" value="1"/>
</dbReference>
<evidence type="ECO:0008006" key="5">
    <source>
        <dbReference type="Google" id="ProtNLM"/>
    </source>
</evidence>
<keyword evidence="2" id="KW-0378">Hydrolase</keyword>